<dbReference type="GO" id="GO:0017136">
    <property type="term" value="F:histone deacetylase activity, NAD-dependent"/>
    <property type="evidence" value="ECO:0007669"/>
    <property type="project" value="TreeGrafter"/>
</dbReference>
<dbReference type="GO" id="GO:0070403">
    <property type="term" value="F:NAD+ binding"/>
    <property type="evidence" value="ECO:0007669"/>
    <property type="project" value="TreeGrafter"/>
</dbReference>
<dbReference type="PANTHER" id="PTHR11085:SF10">
    <property type="entry name" value="NAD-DEPENDENT PROTEIN DEACYLASE SIRTUIN-5, MITOCHONDRIAL-RELATED"/>
    <property type="match status" value="1"/>
</dbReference>
<dbReference type="Proteomes" id="UP000824175">
    <property type="component" value="Unassembled WGS sequence"/>
</dbReference>
<keyword evidence="2" id="KW-0479">Metal-binding</keyword>
<comment type="caution">
    <text evidence="2">Lacks conserved residue(s) required for the propagation of feature annotation.</text>
</comment>
<dbReference type="Gene3D" id="3.40.50.1220">
    <property type="entry name" value="TPP-binding domain"/>
    <property type="match status" value="1"/>
</dbReference>
<feature type="binding site" evidence="2">
    <location>
        <position position="137"/>
    </location>
    <ligand>
        <name>Zn(2+)</name>
        <dbReference type="ChEBI" id="CHEBI:29105"/>
    </ligand>
</feature>
<dbReference type="EMBL" id="DVMJ01000114">
    <property type="protein sequence ID" value="HIU14799.1"/>
    <property type="molecule type" value="Genomic_DNA"/>
</dbReference>
<proteinExistence type="predicted"/>
<reference evidence="4" key="1">
    <citation type="submission" date="2020-10" db="EMBL/GenBank/DDBJ databases">
        <authorList>
            <person name="Gilroy R."/>
        </authorList>
    </citation>
    <scope>NUCLEOTIDE SEQUENCE</scope>
    <source>
        <strain evidence="4">CHK195-11698</strain>
    </source>
</reference>
<dbReference type="PROSITE" id="PS50305">
    <property type="entry name" value="SIRTUIN"/>
    <property type="match status" value="1"/>
</dbReference>
<sequence length="282" mass="33081">MENATITLLKEKINQADALIIGAGSGLSTAAGFTYSGERFRRYFADFEDRYHFHDMYTGGFYPFESLEEYWAYWSRFIHCNRYMDVPHPEIFQNLKKLTENKDYFIITTNVDHLFQKHGFDKERLFYTQGDYGLWQCMTPCHPYTYDNEAQVKRMVEEQKDMQIPTALIPRCPICGKPMTMNLRADHTFVEDAGWHRAAKRYEDFLQAHRQGKVVYLELGVGYNTPVIIKYAFWRFVHANKQATYACVNLDPIQIPEQIRHRSIALQTEIGAVLRQLGGERL</sequence>
<evidence type="ECO:0000256" key="1">
    <source>
        <dbReference type="ARBA" id="ARBA00023027"/>
    </source>
</evidence>
<dbReference type="AlphaFoldDB" id="A0A9D1L1G3"/>
<evidence type="ECO:0000256" key="2">
    <source>
        <dbReference type="PROSITE-ProRule" id="PRU00236"/>
    </source>
</evidence>
<feature type="binding site" evidence="2">
    <location>
        <position position="175"/>
    </location>
    <ligand>
        <name>Zn(2+)</name>
        <dbReference type="ChEBI" id="CHEBI:29105"/>
    </ligand>
</feature>
<dbReference type="SUPFAM" id="SSF52467">
    <property type="entry name" value="DHS-like NAD/FAD-binding domain"/>
    <property type="match status" value="1"/>
</dbReference>
<evidence type="ECO:0000313" key="5">
    <source>
        <dbReference type="Proteomes" id="UP000824175"/>
    </source>
</evidence>
<comment type="caution">
    <text evidence="4">The sequence shown here is derived from an EMBL/GenBank/DDBJ whole genome shotgun (WGS) entry which is preliminary data.</text>
</comment>
<evidence type="ECO:0000259" key="3">
    <source>
        <dbReference type="PROSITE" id="PS50305"/>
    </source>
</evidence>
<organism evidence="4 5">
    <name type="scientific">Candidatus Fimiplasma intestinipullorum</name>
    <dbReference type="NCBI Taxonomy" id="2840825"/>
    <lineage>
        <taxon>Bacteria</taxon>
        <taxon>Bacillati</taxon>
        <taxon>Bacillota</taxon>
        <taxon>Clostridia</taxon>
        <taxon>Eubacteriales</taxon>
        <taxon>Candidatus Fimiplasma</taxon>
    </lineage>
</organism>
<gene>
    <name evidence="4" type="ORF">IAD15_12170</name>
</gene>
<dbReference type="InterPro" id="IPR026590">
    <property type="entry name" value="Ssirtuin_cat_dom"/>
</dbReference>
<feature type="domain" description="Deacetylase sirtuin-type" evidence="3">
    <location>
        <begin position="1"/>
        <end position="282"/>
    </location>
</feature>
<dbReference type="InterPro" id="IPR050134">
    <property type="entry name" value="NAD-dep_sirtuin_deacylases"/>
</dbReference>
<accession>A0A9D1L1G3</accession>
<evidence type="ECO:0000313" key="4">
    <source>
        <dbReference type="EMBL" id="HIU14799.1"/>
    </source>
</evidence>
<dbReference type="PANTHER" id="PTHR11085">
    <property type="entry name" value="NAD-DEPENDENT PROTEIN DEACYLASE SIRTUIN-5, MITOCHONDRIAL-RELATED"/>
    <property type="match status" value="1"/>
</dbReference>
<keyword evidence="2" id="KW-0862">Zinc</keyword>
<keyword evidence="1" id="KW-0520">NAD</keyword>
<feature type="binding site" evidence="2">
    <location>
        <position position="172"/>
    </location>
    <ligand>
        <name>Zn(2+)</name>
        <dbReference type="ChEBI" id="CHEBI:29105"/>
    </ligand>
</feature>
<protein>
    <submittedName>
        <fullName evidence="4">Sir2 silent information regulator family NAD-dependent deacetylase</fullName>
    </submittedName>
</protein>
<dbReference type="InterPro" id="IPR029035">
    <property type="entry name" value="DHS-like_NAD/FAD-binding_dom"/>
</dbReference>
<reference evidence="4" key="2">
    <citation type="journal article" date="2021" name="PeerJ">
        <title>Extensive microbial diversity within the chicken gut microbiome revealed by metagenomics and culture.</title>
        <authorList>
            <person name="Gilroy R."/>
            <person name="Ravi A."/>
            <person name="Getino M."/>
            <person name="Pursley I."/>
            <person name="Horton D.L."/>
            <person name="Alikhan N.F."/>
            <person name="Baker D."/>
            <person name="Gharbi K."/>
            <person name="Hall N."/>
            <person name="Watson M."/>
            <person name="Adriaenssens E.M."/>
            <person name="Foster-Nyarko E."/>
            <person name="Jarju S."/>
            <person name="Secka A."/>
            <person name="Antonio M."/>
            <person name="Oren A."/>
            <person name="Chaudhuri R.R."/>
            <person name="La Ragione R."/>
            <person name="Hildebrand F."/>
            <person name="Pallen M.J."/>
        </authorList>
    </citation>
    <scope>NUCLEOTIDE SEQUENCE</scope>
    <source>
        <strain evidence="4">CHK195-11698</strain>
    </source>
</reference>
<feature type="binding site" evidence="2">
    <location>
        <position position="141"/>
    </location>
    <ligand>
        <name>Zn(2+)</name>
        <dbReference type="ChEBI" id="CHEBI:29105"/>
    </ligand>
</feature>
<name>A0A9D1L1G3_9FIRM</name>
<dbReference type="GO" id="GO:0046872">
    <property type="term" value="F:metal ion binding"/>
    <property type="evidence" value="ECO:0007669"/>
    <property type="project" value="UniProtKB-KW"/>
</dbReference>